<evidence type="ECO:0000313" key="1">
    <source>
        <dbReference type="EMBL" id="QDU64924.1"/>
    </source>
</evidence>
<sequence>MERSDASAGVRVGRLIAQGEPLASRLPLGVSIERPPLSKGDNVVLR</sequence>
<protein>
    <submittedName>
        <fullName evidence="1">Uncharacterized protein</fullName>
    </submittedName>
</protein>
<keyword evidence="2" id="KW-1185">Reference proteome</keyword>
<name>A0A518BD78_9BACT</name>
<proteinExistence type="predicted"/>
<accession>A0A518BD78</accession>
<gene>
    <name evidence="1" type="ORF">Pan216_58180</name>
</gene>
<evidence type="ECO:0000313" key="2">
    <source>
        <dbReference type="Proteomes" id="UP000317093"/>
    </source>
</evidence>
<reference evidence="1 2" key="1">
    <citation type="submission" date="2019-02" db="EMBL/GenBank/DDBJ databases">
        <title>Deep-cultivation of Planctomycetes and their phenomic and genomic characterization uncovers novel biology.</title>
        <authorList>
            <person name="Wiegand S."/>
            <person name="Jogler M."/>
            <person name="Boedeker C."/>
            <person name="Pinto D."/>
            <person name="Vollmers J."/>
            <person name="Rivas-Marin E."/>
            <person name="Kohn T."/>
            <person name="Peeters S.H."/>
            <person name="Heuer A."/>
            <person name="Rast P."/>
            <person name="Oberbeckmann S."/>
            <person name="Bunk B."/>
            <person name="Jeske O."/>
            <person name="Meyerdierks A."/>
            <person name="Storesund J.E."/>
            <person name="Kallscheuer N."/>
            <person name="Luecker S."/>
            <person name="Lage O.M."/>
            <person name="Pohl T."/>
            <person name="Merkel B.J."/>
            <person name="Hornburger P."/>
            <person name="Mueller R.-W."/>
            <person name="Bruemmer F."/>
            <person name="Labrenz M."/>
            <person name="Spormann A.M."/>
            <person name="Op den Camp H."/>
            <person name="Overmann J."/>
            <person name="Amann R."/>
            <person name="Jetten M.S.M."/>
            <person name="Mascher T."/>
            <person name="Medema M.H."/>
            <person name="Devos D.P."/>
            <person name="Kaster A.-K."/>
            <person name="Ovreas L."/>
            <person name="Rohde M."/>
            <person name="Galperin M.Y."/>
            <person name="Jogler C."/>
        </authorList>
    </citation>
    <scope>NUCLEOTIDE SEQUENCE [LARGE SCALE GENOMIC DNA]</scope>
    <source>
        <strain evidence="1 2">Pan216</strain>
    </source>
</reference>
<dbReference type="Proteomes" id="UP000317093">
    <property type="component" value="Chromosome"/>
</dbReference>
<dbReference type="KEGG" id="knv:Pan216_58180"/>
<organism evidence="1 2">
    <name type="scientific">Kolteria novifilia</name>
    <dbReference type="NCBI Taxonomy" id="2527975"/>
    <lineage>
        <taxon>Bacteria</taxon>
        <taxon>Pseudomonadati</taxon>
        <taxon>Planctomycetota</taxon>
        <taxon>Planctomycetia</taxon>
        <taxon>Kolteriales</taxon>
        <taxon>Kolteriaceae</taxon>
        <taxon>Kolteria</taxon>
    </lineage>
</organism>
<dbReference type="AlphaFoldDB" id="A0A518BD78"/>
<dbReference type="EMBL" id="CP036279">
    <property type="protein sequence ID" value="QDU64924.1"/>
    <property type="molecule type" value="Genomic_DNA"/>
</dbReference>